<sequence>MPLSDSVIVGIVSAIGGFFVAMLNRRSSIEGESTKRLEMILNTQQGTLDRYAQTIHSLEEDMNKLRREWAAEREEHHNTRRKYEELKLYNVYAAAEVARVASFLLEHGLQWPPPEFKTFDTWKENLPRDSPPV</sequence>
<keyword evidence="2" id="KW-0812">Transmembrane</keyword>
<dbReference type="Proteomes" id="UP000185478">
    <property type="component" value="Chromosome"/>
</dbReference>
<feature type="transmembrane region" description="Helical" evidence="2">
    <location>
        <begin position="6"/>
        <end position="23"/>
    </location>
</feature>
<keyword evidence="4" id="KW-1185">Reference proteome</keyword>
<keyword evidence="1" id="KW-0175">Coiled coil</keyword>
<organism evidence="3 4">
    <name type="scientific">Corynebacterium aquilae DSM 44791</name>
    <dbReference type="NCBI Taxonomy" id="1431546"/>
    <lineage>
        <taxon>Bacteria</taxon>
        <taxon>Bacillati</taxon>
        <taxon>Actinomycetota</taxon>
        <taxon>Actinomycetes</taxon>
        <taxon>Mycobacteriales</taxon>
        <taxon>Corynebacteriaceae</taxon>
        <taxon>Corynebacterium</taxon>
    </lineage>
</organism>
<keyword evidence="2" id="KW-0472">Membrane</keyword>
<protein>
    <submittedName>
        <fullName evidence="3">Uncharacterized protein</fullName>
    </submittedName>
</protein>
<gene>
    <name evidence="3" type="ORF">CAQU_09780</name>
</gene>
<evidence type="ECO:0000313" key="4">
    <source>
        <dbReference type="Proteomes" id="UP000185478"/>
    </source>
</evidence>
<dbReference type="KEGG" id="caqu:CAQU_09780"/>
<dbReference type="EMBL" id="CP009245">
    <property type="protein sequence ID" value="APT85308.1"/>
    <property type="molecule type" value="Genomic_DNA"/>
</dbReference>
<dbReference type="AlphaFoldDB" id="A0A1L7CHJ2"/>
<accession>A0A1L7CHJ2</accession>
<proteinExistence type="predicted"/>
<evidence type="ECO:0000256" key="1">
    <source>
        <dbReference type="SAM" id="Coils"/>
    </source>
</evidence>
<evidence type="ECO:0000256" key="2">
    <source>
        <dbReference type="SAM" id="Phobius"/>
    </source>
</evidence>
<reference evidence="3 4" key="1">
    <citation type="submission" date="2014-08" db="EMBL/GenBank/DDBJ databases">
        <title>Complete genome sequence of Corynebacterium aquilae S-613T(T) (=DSM 44791(T)), isolated from the choana of a healthy golden eagle.</title>
        <authorList>
            <person name="Ruckert C."/>
            <person name="Albersmeier A."/>
            <person name="Winkler A."/>
            <person name="Kalinowski J."/>
        </authorList>
    </citation>
    <scope>NUCLEOTIDE SEQUENCE [LARGE SCALE GENOMIC DNA]</scope>
    <source>
        <strain evidence="3 4">S-613</strain>
    </source>
</reference>
<evidence type="ECO:0000313" key="3">
    <source>
        <dbReference type="EMBL" id="APT85308.1"/>
    </source>
</evidence>
<name>A0A1L7CHJ2_9CORY</name>
<keyword evidence="2" id="KW-1133">Transmembrane helix</keyword>
<dbReference type="STRING" id="1431546.CAQU_09780"/>
<feature type="coiled-coil region" evidence="1">
    <location>
        <begin position="41"/>
        <end position="75"/>
    </location>
</feature>